<dbReference type="EMBL" id="JAEQMY010000061">
    <property type="protein sequence ID" value="MBL0407043.1"/>
    <property type="molecule type" value="Genomic_DNA"/>
</dbReference>
<gene>
    <name evidence="2" type="ORF">JKG68_24200</name>
</gene>
<comment type="caution">
    <text evidence="2">The sequence shown here is derived from an EMBL/GenBank/DDBJ whole genome shotgun (WGS) entry which is preliminary data.</text>
</comment>
<organism evidence="2 3">
    <name type="scientific">Microvirga aerilata</name>
    <dbReference type="NCBI Taxonomy" id="670292"/>
    <lineage>
        <taxon>Bacteria</taxon>
        <taxon>Pseudomonadati</taxon>
        <taxon>Pseudomonadota</taxon>
        <taxon>Alphaproteobacteria</taxon>
        <taxon>Hyphomicrobiales</taxon>
        <taxon>Methylobacteriaceae</taxon>
        <taxon>Microvirga</taxon>
    </lineage>
</organism>
<proteinExistence type="predicted"/>
<reference evidence="2" key="1">
    <citation type="submission" date="2021-01" db="EMBL/GenBank/DDBJ databases">
        <title>Microvirga sp.</title>
        <authorList>
            <person name="Kim M.K."/>
        </authorList>
    </citation>
    <scope>NUCLEOTIDE SEQUENCE</scope>
    <source>
        <strain evidence="2">5420S-16</strain>
    </source>
</reference>
<dbReference type="Proteomes" id="UP000605848">
    <property type="component" value="Unassembled WGS sequence"/>
</dbReference>
<dbReference type="RefSeq" id="WP_202063902.1">
    <property type="nucleotide sequence ID" value="NZ_JAEQMY010000061.1"/>
</dbReference>
<name>A0A936Z9J1_9HYPH</name>
<feature type="chain" id="PRO_5038064141" evidence="1">
    <location>
        <begin position="24"/>
        <end position="130"/>
    </location>
</feature>
<keyword evidence="3" id="KW-1185">Reference proteome</keyword>
<sequence length="130" mass="13892">MRVLPTILAATALALAPTSLAWADPGHAGHDHAVEAAYGRPGDPAKGGRIVQVFMKETDSGTFAPSRTKLLAISRPMPPAPAVTRPRKPRIPKSIAASFHCRNSLPPSWRTVHGSIRKQIWPGSPGPIRI</sequence>
<evidence type="ECO:0000256" key="1">
    <source>
        <dbReference type="SAM" id="SignalP"/>
    </source>
</evidence>
<evidence type="ECO:0000313" key="3">
    <source>
        <dbReference type="Proteomes" id="UP000605848"/>
    </source>
</evidence>
<evidence type="ECO:0000313" key="2">
    <source>
        <dbReference type="EMBL" id="MBL0407043.1"/>
    </source>
</evidence>
<feature type="signal peptide" evidence="1">
    <location>
        <begin position="1"/>
        <end position="23"/>
    </location>
</feature>
<protein>
    <submittedName>
        <fullName evidence="2">Uncharacterized protein</fullName>
    </submittedName>
</protein>
<dbReference type="AlphaFoldDB" id="A0A936Z9J1"/>
<accession>A0A936Z9J1</accession>
<keyword evidence="1" id="KW-0732">Signal</keyword>